<dbReference type="AlphaFoldDB" id="A0A2P2KBA1"/>
<dbReference type="Pfam" id="PF03828">
    <property type="entry name" value="PAP_assoc"/>
    <property type="match status" value="1"/>
</dbReference>
<dbReference type="InterPro" id="IPR043519">
    <property type="entry name" value="NT_sf"/>
</dbReference>
<comment type="cofactor">
    <cofactor evidence="1">
        <name>Mn(2+)</name>
        <dbReference type="ChEBI" id="CHEBI:29035"/>
    </cofactor>
</comment>
<dbReference type="InterPro" id="IPR054708">
    <property type="entry name" value="MTPAP-like_central"/>
</dbReference>
<evidence type="ECO:0000313" key="14">
    <source>
        <dbReference type="EMBL" id="MBX02972.1"/>
    </source>
</evidence>
<evidence type="ECO:0000256" key="1">
    <source>
        <dbReference type="ARBA" id="ARBA00001936"/>
    </source>
</evidence>
<dbReference type="GO" id="GO:0000956">
    <property type="term" value="P:nuclear-transcribed mRNA catabolic process"/>
    <property type="evidence" value="ECO:0007669"/>
    <property type="project" value="UniProtKB-ARBA"/>
</dbReference>
<keyword evidence="6" id="KW-0963">Cytoplasm</keyword>
<keyword evidence="8" id="KW-0479">Metal-binding</keyword>
<feature type="compositionally biased region" description="Basic and acidic residues" evidence="11">
    <location>
        <begin position="115"/>
        <end position="124"/>
    </location>
</feature>
<dbReference type="GO" id="GO:0005737">
    <property type="term" value="C:cytoplasm"/>
    <property type="evidence" value="ECO:0007669"/>
    <property type="project" value="UniProtKB-SubCell"/>
</dbReference>
<comment type="subcellular location">
    <subcellularLocation>
        <location evidence="3">Cytoplasm</location>
    </subcellularLocation>
</comment>
<dbReference type="GO" id="GO:0061157">
    <property type="term" value="P:mRNA destabilization"/>
    <property type="evidence" value="ECO:0007669"/>
    <property type="project" value="UniProtKB-ARBA"/>
</dbReference>
<organism evidence="14">
    <name type="scientific">Rhizophora mucronata</name>
    <name type="common">Asiatic mangrove</name>
    <dbReference type="NCBI Taxonomy" id="61149"/>
    <lineage>
        <taxon>Eukaryota</taxon>
        <taxon>Viridiplantae</taxon>
        <taxon>Streptophyta</taxon>
        <taxon>Embryophyta</taxon>
        <taxon>Tracheophyta</taxon>
        <taxon>Spermatophyta</taxon>
        <taxon>Magnoliopsida</taxon>
        <taxon>eudicotyledons</taxon>
        <taxon>Gunneridae</taxon>
        <taxon>Pentapetalae</taxon>
        <taxon>rosids</taxon>
        <taxon>fabids</taxon>
        <taxon>Malpighiales</taxon>
        <taxon>Rhizophoraceae</taxon>
        <taxon>Rhizophora</taxon>
    </lineage>
</organism>
<evidence type="ECO:0000256" key="11">
    <source>
        <dbReference type="SAM" id="MobiDB-lite"/>
    </source>
</evidence>
<comment type="similarity">
    <text evidence="4">Belongs to the DNA polymerase type-B-like family.</text>
</comment>
<feature type="compositionally biased region" description="Polar residues" evidence="11">
    <location>
        <begin position="14"/>
        <end position="23"/>
    </location>
</feature>
<dbReference type="PANTHER" id="PTHR12271:SF40">
    <property type="entry name" value="POLY(A) RNA POLYMERASE GLD2"/>
    <property type="match status" value="1"/>
</dbReference>
<dbReference type="EMBL" id="GGEC01022488">
    <property type="protein sequence ID" value="MBX02972.1"/>
    <property type="molecule type" value="Transcribed_RNA"/>
</dbReference>
<comment type="cofactor">
    <cofactor evidence="2">
        <name>Mg(2+)</name>
        <dbReference type="ChEBI" id="CHEBI:18420"/>
    </cofactor>
</comment>
<evidence type="ECO:0000256" key="10">
    <source>
        <dbReference type="ARBA" id="ARBA00049105"/>
    </source>
</evidence>
<dbReference type="Gene3D" id="1.10.1410.10">
    <property type="match status" value="1"/>
</dbReference>
<feature type="domain" description="Poly(A) RNA polymerase mitochondrial-like central palm" evidence="13">
    <location>
        <begin position="155"/>
        <end position="284"/>
    </location>
</feature>
<evidence type="ECO:0000259" key="13">
    <source>
        <dbReference type="Pfam" id="PF22600"/>
    </source>
</evidence>
<evidence type="ECO:0000256" key="8">
    <source>
        <dbReference type="ARBA" id="ARBA00022723"/>
    </source>
</evidence>
<evidence type="ECO:0000256" key="4">
    <source>
        <dbReference type="ARBA" id="ARBA00008593"/>
    </source>
</evidence>
<reference evidence="14" key="1">
    <citation type="submission" date="2018-02" db="EMBL/GenBank/DDBJ databases">
        <title>Rhizophora mucronata_Transcriptome.</title>
        <authorList>
            <person name="Meera S.P."/>
            <person name="Sreeshan A."/>
            <person name="Augustine A."/>
        </authorList>
    </citation>
    <scope>NUCLEOTIDE SEQUENCE</scope>
    <source>
        <tissue evidence="14">Leaf</tissue>
    </source>
</reference>
<dbReference type="Pfam" id="PF22600">
    <property type="entry name" value="MTPAP-like_central"/>
    <property type="match status" value="1"/>
</dbReference>
<protein>
    <recommendedName>
        <fullName evidence="5">RNA uridylyltransferase</fullName>
        <ecNumber evidence="5">2.7.7.52</ecNumber>
    </recommendedName>
</protein>
<feature type="region of interest" description="Disordered" evidence="11">
    <location>
        <begin position="1"/>
        <end position="48"/>
    </location>
</feature>
<evidence type="ECO:0000256" key="3">
    <source>
        <dbReference type="ARBA" id="ARBA00004496"/>
    </source>
</evidence>
<dbReference type="FunFam" id="3.30.460.10:FF:000067">
    <property type="entry name" value="Terminal uridylyltransferase cid1"/>
    <property type="match status" value="1"/>
</dbReference>
<evidence type="ECO:0000256" key="2">
    <source>
        <dbReference type="ARBA" id="ARBA00001946"/>
    </source>
</evidence>
<feature type="region of interest" description="Disordered" evidence="11">
    <location>
        <begin position="92"/>
        <end position="124"/>
    </location>
</feature>
<feature type="domain" description="PAP-associated" evidence="12">
    <location>
        <begin position="373"/>
        <end position="431"/>
    </location>
</feature>
<comment type="catalytic activity">
    <reaction evidence="10">
        <text>RNA(n) + UTP = RNA(n)-3'-uridine ribonucleotide + diphosphate</text>
        <dbReference type="Rhea" id="RHEA:14785"/>
        <dbReference type="Rhea" id="RHEA-COMP:14527"/>
        <dbReference type="Rhea" id="RHEA-COMP:17348"/>
        <dbReference type="ChEBI" id="CHEBI:33019"/>
        <dbReference type="ChEBI" id="CHEBI:46398"/>
        <dbReference type="ChEBI" id="CHEBI:140395"/>
        <dbReference type="ChEBI" id="CHEBI:173116"/>
        <dbReference type="EC" id="2.7.7.52"/>
    </reaction>
</comment>
<dbReference type="SUPFAM" id="SSF81301">
    <property type="entry name" value="Nucleotidyltransferase"/>
    <property type="match status" value="1"/>
</dbReference>
<evidence type="ECO:0000256" key="9">
    <source>
        <dbReference type="ARBA" id="ARBA00022842"/>
    </source>
</evidence>
<evidence type="ECO:0000256" key="5">
    <source>
        <dbReference type="ARBA" id="ARBA00012472"/>
    </source>
</evidence>
<dbReference type="SUPFAM" id="SSF81631">
    <property type="entry name" value="PAP/OAS1 substrate-binding domain"/>
    <property type="match status" value="1"/>
</dbReference>
<keyword evidence="7" id="KW-0808">Transferase</keyword>
<dbReference type="GO" id="GO:0031123">
    <property type="term" value="P:RNA 3'-end processing"/>
    <property type="evidence" value="ECO:0007669"/>
    <property type="project" value="TreeGrafter"/>
</dbReference>
<dbReference type="PANTHER" id="PTHR12271">
    <property type="entry name" value="POLY A POLYMERASE CID PAP -RELATED"/>
    <property type="match status" value="1"/>
</dbReference>
<dbReference type="FunFam" id="1.10.1410.10:FF:000018">
    <property type="entry name" value="Terminal uridylyltransferase cid1"/>
    <property type="match status" value="1"/>
</dbReference>
<evidence type="ECO:0000259" key="12">
    <source>
        <dbReference type="Pfam" id="PF03828"/>
    </source>
</evidence>
<dbReference type="CDD" id="cd05402">
    <property type="entry name" value="NT_PAP_TUTase"/>
    <property type="match status" value="1"/>
</dbReference>
<sequence>MNHHNASKEKGNHSELSSRNALSNRDDERLKSGNGSSGLGLAEQLDRPCPPAGSNIHLVSVSDIEESFSNLHAEIVEDGKDDDCEMDELGEDHVDSQLIGSESDDKKEKKKLNRHFHEKESRSDNRGQWILNQRMRMQKRQLKCRWDIERLNTPFLAIYESLIPLEEEKAKQKQLLTMLEKIVRKKWPEARLYLYGSCANSFGVSKSDIDVCLAIEDKDIDKCEFLLKLADTLQSDNLQNVQALTRARVPIVKLMDPVTGISCDICINNILAVVNTKLLRDYGQIDARLQQLAFIVKHWAKSRGVNETYQGTLSSYAYVLMCIHFLQLRRPAILPCLQGMDPTYSVTVDEVECSYFDQVEQLNGFGSQNKETIAYLVYAFFNYWAYWHDYANDVISIRTGSIMSKRDKDWTRRIGNDRHLICIEDPFETSHDLGRVVDKYTIRVLREEFERAANIMQYDPNPCVMLFEPYVPG</sequence>
<evidence type="ECO:0000256" key="6">
    <source>
        <dbReference type="ARBA" id="ARBA00022490"/>
    </source>
</evidence>
<dbReference type="GO" id="GO:0010628">
    <property type="term" value="P:positive regulation of gene expression"/>
    <property type="evidence" value="ECO:0007669"/>
    <property type="project" value="UniProtKB-ARBA"/>
</dbReference>
<feature type="compositionally biased region" description="Basic and acidic residues" evidence="11">
    <location>
        <begin position="1"/>
        <end position="13"/>
    </location>
</feature>
<dbReference type="InterPro" id="IPR002058">
    <property type="entry name" value="PAP_assoc"/>
</dbReference>
<dbReference type="EC" id="2.7.7.52" evidence="5"/>
<dbReference type="GO" id="GO:0050265">
    <property type="term" value="F:RNA uridylyltransferase activity"/>
    <property type="evidence" value="ECO:0007669"/>
    <property type="project" value="UniProtKB-EC"/>
</dbReference>
<accession>A0A2P2KBA1</accession>
<proteinExistence type="inferred from homology"/>
<dbReference type="Gene3D" id="3.30.460.10">
    <property type="entry name" value="Beta Polymerase, domain 2"/>
    <property type="match status" value="1"/>
</dbReference>
<name>A0A2P2KBA1_RHIMU</name>
<evidence type="ECO:0000256" key="7">
    <source>
        <dbReference type="ARBA" id="ARBA00022679"/>
    </source>
</evidence>
<keyword evidence="9" id="KW-0460">Magnesium</keyword>
<dbReference type="GO" id="GO:0046872">
    <property type="term" value="F:metal ion binding"/>
    <property type="evidence" value="ECO:0007669"/>
    <property type="project" value="UniProtKB-KW"/>
</dbReference>